<sequence length="46" mass="5265">MAKQRRDYSKICYAITPCRLLLAKCSAPLLAFHIIHVESNIISTKF</sequence>
<gene>
    <name evidence="1" type="ORF">HMPREF9098_1615</name>
</gene>
<comment type="caution">
    <text evidence="1">The sequence shown here is derived from an EMBL/GenBank/DDBJ whole genome shotgun (WGS) entry which is preliminary data.</text>
</comment>
<protein>
    <submittedName>
        <fullName evidence="1">Uncharacterized protein</fullName>
    </submittedName>
</protein>
<proteinExistence type="predicted"/>
<dbReference type="STRING" id="888741.HMPREF9098_1615"/>
<evidence type="ECO:0000313" key="2">
    <source>
        <dbReference type="Proteomes" id="UP000004088"/>
    </source>
</evidence>
<organism evidence="1 2">
    <name type="scientific">Kingella denitrificans ATCC 33394</name>
    <dbReference type="NCBI Taxonomy" id="888741"/>
    <lineage>
        <taxon>Bacteria</taxon>
        <taxon>Pseudomonadati</taxon>
        <taxon>Pseudomonadota</taxon>
        <taxon>Betaproteobacteria</taxon>
        <taxon>Neisseriales</taxon>
        <taxon>Neisseriaceae</taxon>
        <taxon>Kingella</taxon>
    </lineage>
</organism>
<dbReference type="AlphaFoldDB" id="F0F0I0"/>
<dbReference type="HOGENOM" id="CLU_3184713_0_0_4"/>
<accession>F0F0I0</accession>
<reference evidence="1 2" key="1">
    <citation type="submission" date="2011-01" db="EMBL/GenBank/DDBJ databases">
        <authorList>
            <person name="Muzny D."/>
            <person name="Qin X."/>
            <person name="Deng J."/>
            <person name="Jiang H."/>
            <person name="Liu Y."/>
            <person name="Qu J."/>
            <person name="Song X.-Z."/>
            <person name="Zhang L."/>
            <person name="Thornton R."/>
            <person name="Coyle M."/>
            <person name="Francisco L."/>
            <person name="Jackson L."/>
            <person name="Javaid M."/>
            <person name="Korchina V."/>
            <person name="Kovar C."/>
            <person name="Mata R."/>
            <person name="Mathew T."/>
            <person name="Ngo R."/>
            <person name="Nguyen L."/>
            <person name="Nguyen N."/>
            <person name="Okwuonu G."/>
            <person name="Ongeri F."/>
            <person name="Pham C."/>
            <person name="Simmons D."/>
            <person name="Wilczek-Boney K."/>
            <person name="Hale W."/>
            <person name="Jakkamsetti A."/>
            <person name="Pham P."/>
            <person name="Ruth R."/>
            <person name="San Lucas F."/>
            <person name="Warren J."/>
            <person name="Zhang J."/>
            <person name="Zhao Z."/>
            <person name="Zhou C."/>
            <person name="Zhu D."/>
            <person name="Lee S."/>
            <person name="Bess C."/>
            <person name="Blankenburg K."/>
            <person name="Forbes L."/>
            <person name="Fu Q."/>
            <person name="Gubbala S."/>
            <person name="Hirani K."/>
            <person name="Jayaseelan J.C."/>
            <person name="Lara F."/>
            <person name="Munidasa M."/>
            <person name="Palculict T."/>
            <person name="Patil S."/>
            <person name="Pu L.-L."/>
            <person name="Saada N."/>
            <person name="Tang L."/>
            <person name="Weissenberger G."/>
            <person name="Zhu Y."/>
            <person name="Hemphill L."/>
            <person name="Shang Y."/>
            <person name="Youmans B."/>
            <person name="Ayvaz T."/>
            <person name="Ross M."/>
            <person name="Santibanez J."/>
            <person name="Aqrawi P."/>
            <person name="Gross S."/>
            <person name="Joshi V."/>
            <person name="Fowler G."/>
            <person name="Nazareth L."/>
            <person name="Reid J."/>
            <person name="Worley K."/>
            <person name="Petrosino J."/>
            <person name="Highlander S."/>
            <person name="Gibbs R."/>
        </authorList>
    </citation>
    <scope>NUCLEOTIDE SEQUENCE [LARGE SCALE GENOMIC DNA]</scope>
    <source>
        <strain evidence="1 2">ATCC 33394</strain>
    </source>
</reference>
<keyword evidence="2" id="KW-1185">Reference proteome</keyword>
<dbReference type="EMBL" id="AEWV01000029">
    <property type="protein sequence ID" value="EGC16934.1"/>
    <property type="molecule type" value="Genomic_DNA"/>
</dbReference>
<dbReference type="Proteomes" id="UP000004088">
    <property type="component" value="Unassembled WGS sequence"/>
</dbReference>
<name>F0F0I0_9NEIS</name>
<evidence type="ECO:0000313" key="1">
    <source>
        <dbReference type="EMBL" id="EGC16934.1"/>
    </source>
</evidence>